<accession>A0A517PBM9</accession>
<dbReference type="KEGG" id="acaf:CA12_28920"/>
<protein>
    <recommendedName>
        <fullName evidence="3">Dnd system-associated protein 4</fullName>
    </recommendedName>
</protein>
<gene>
    <name evidence="1" type="ORF">CA12_28920</name>
</gene>
<keyword evidence="2" id="KW-1185">Reference proteome</keyword>
<dbReference type="EMBL" id="CP036265">
    <property type="protein sequence ID" value="QDT16785.1"/>
    <property type="molecule type" value="Genomic_DNA"/>
</dbReference>
<sequence length="152" mass="17113">MKDRVGIPEGYSDLMERLRRDDREGVFDTNQKTLMFAAAVGWATARDEVDLTEQVPSKTGDSIRLDIFRTADDLPFLDALAVDREDDLKVMSDERQPDRITLFEQYAAAGLAKMRHYCIEDNPDSLLDGLIRLMTDLDREAGGDLPGLDGVF</sequence>
<name>A0A517PBM9_9PLAN</name>
<dbReference type="AlphaFoldDB" id="A0A517PBM9"/>
<dbReference type="Proteomes" id="UP000318741">
    <property type="component" value="Chromosome"/>
</dbReference>
<reference evidence="1 2" key="1">
    <citation type="submission" date="2019-02" db="EMBL/GenBank/DDBJ databases">
        <title>Deep-cultivation of Planctomycetes and their phenomic and genomic characterization uncovers novel biology.</title>
        <authorList>
            <person name="Wiegand S."/>
            <person name="Jogler M."/>
            <person name="Boedeker C."/>
            <person name="Pinto D."/>
            <person name="Vollmers J."/>
            <person name="Rivas-Marin E."/>
            <person name="Kohn T."/>
            <person name="Peeters S.H."/>
            <person name="Heuer A."/>
            <person name="Rast P."/>
            <person name="Oberbeckmann S."/>
            <person name="Bunk B."/>
            <person name="Jeske O."/>
            <person name="Meyerdierks A."/>
            <person name="Storesund J.E."/>
            <person name="Kallscheuer N."/>
            <person name="Luecker S."/>
            <person name="Lage O.M."/>
            <person name="Pohl T."/>
            <person name="Merkel B.J."/>
            <person name="Hornburger P."/>
            <person name="Mueller R.-W."/>
            <person name="Bruemmer F."/>
            <person name="Labrenz M."/>
            <person name="Spormann A.M."/>
            <person name="Op den Camp H."/>
            <person name="Overmann J."/>
            <person name="Amann R."/>
            <person name="Jetten M.S.M."/>
            <person name="Mascher T."/>
            <person name="Medema M.H."/>
            <person name="Devos D.P."/>
            <person name="Kaster A.-K."/>
            <person name="Ovreas L."/>
            <person name="Rohde M."/>
            <person name="Galperin M.Y."/>
            <person name="Jogler C."/>
        </authorList>
    </citation>
    <scope>NUCLEOTIDE SEQUENCE [LARGE SCALE GENOMIC DNA]</scope>
    <source>
        <strain evidence="1 2">CA12</strain>
    </source>
</reference>
<evidence type="ECO:0008006" key="3">
    <source>
        <dbReference type="Google" id="ProtNLM"/>
    </source>
</evidence>
<dbReference type="NCBIfam" id="TIGR04062">
    <property type="entry name" value="dnd_assoc_4"/>
    <property type="match status" value="1"/>
</dbReference>
<dbReference type="OrthoDB" id="3687123at2"/>
<organism evidence="1 2">
    <name type="scientific">Alienimonas californiensis</name>
    <dbReference type="NCBI Taxonomy" id="2527989"/>
    <lineage>
        <taxon>Bacteria</taxon>
        <taxon>Pseudomonadati</taxon>
        <taxon>Planctomycetota</taxon>
        <taxon>Planctomycetia</taxon>
        <taxon>Planctomycetales</taxon>
        <taxon>Planctomycetaceae</taxon>
        <taxon>Alienimonas</taxon>
    </lineage>
</organism>
<proteinExistence type="predicted"/>
<evidence type="ECO:0000313" key="2">
    <source>
        <dbReference type="Proteomes" id="UP000318741"/>
    </source>
</evidence>
<dbReference type="InterPro" id="IPR023983">
    <property type="entry name" value="DNA_S_mod_dnd_assoc_4"/>
</dbReference>
<evidence type="ECO:0000313" key="1">
    <source>
        <dbReference type="EMBL" id="QDT16785.1"/>
    </source>
</evidence>